<reference evidence="1" key="1">
    <citation type="journal article" date="2020" name="Nature">
        <title>Giant virus diversity and host interactions through global metagenomics.</title>
        <authorList>
            <person name="Schulz F."/>
            <person name="Roux S."/>
            <person name="Paez-Espino D."/>
            <person name="Jungbluth S."/>
            <person name="Walsh D.A."/>
            <person name="Denef V.J."/>
            <person name="McMahon K.D."/>
            <person name="Konstantinidis K.T."/>
            <person name="Eloe-Fadrosh E.A."/>
            <person name="Kyrpides N.C."/>
            <person name="Woyke T."/>
        </authorList>
    </citation>
    <scope>NUCLEOTIDE SEQUENCE</scope>
    <source>
        <strain evidence="1">GVMAG-S-1017745-26</strain>
    </source>
</reference>
<organism evidence="1">
    <name type="scientific">viral metagenome</name>
    <dbReference type="NCBI Taxonomy" id="1070528"/>
    <lineage>
        <taxon>unclassified sequences</taxon>
        <taxon>metagenomes</taxon>
        <taxon>organismal metagenomes</taxon>
    </lineage>
</organism>
<protein>
    <submittedName>
        <fullName evidence="1">Uncharacterized protein</fullName>
    </submittedName>
</protein>
<name>A0A6C0M0J4_9ZZZZ</name>
<dbReference type="EMBL" id="MN740587">
    <property type="protein sequence ID" value="QHU35344.1"/>
    <property type="molecule type" value="Genomic_DNA"/>
</dbReference>
<accession>A0A6C0M0J4</accession>
<evidence type="ECO:0000313" key="1">
    <source>
        <dbReference type="EMBL" id="QHU35344.1"/>
    </source>
</evidence>
<dbReference type="AlphaFoldDB" id="A0A6C0M0J4"/>
<sequence length="242" mass="29508">MNTIYFNNNELKNNMITINYWPKNIYTFDFFIEKSRQIVLKYIVDKIKNDDPILIYSLCRTTCVSILYVHELSKIINNKIILILFSPLLTLNNKIFLDKSGFGKMHSIHKIFSNFKNNKEYEEIVTQVFKNSLITKICYFSEFDKTYPREFNKNIYKISNNLKIFEFKKSKLHNFFSLFYYCYSKNFEKFRKRNHYLKEKDIRMVTSIWDSNLTIEELSKCIIKNNFDIFLKYKFIEMEKYN</sequence>
<proteinExistence type="predicted"/>